<dbReference type="InterPro" id="IPR036412">
    <property type="entry name" value="HAD-like_sf"/>
</dbReference>
<dbReference type="RefSeq" id="WP_397217921.1">
    <property type="nucleotide sequence ID" value="NZ_JBGFSN010000012.1"/>
</dbReference>
<reference evidence="2 3" key="1">
    <citation type="submission" date="2024-08" db="EMBL/GenBank/DDBJ databases">
        <title>Pantoea ronii - a newly identified human opportunistic pathogen.</title>
        <authorList>
            <person name="Keidar-Friedman D."/>
            <person name="Sorek N."/>
            <person name="Leshin-Carmel D."/>
            <person name="Tsur A."/>
            <person name="Amsalem M."/>
            <person name="Tolkach D."/>
            <person name="Brosh-Nissimov T."/>
        </authorList>
    </citation>
    <scope>NUCLEOTIDE SEQUENCE [LARGE SCALE GENOMIC DNA]</scope>
    <source>
        <strain evidence="2 3">AA23256</strain>
    </source>
</reference>
<keyword evidence="3" id="KW-1185">Reference proteome</keyword>
<dbReference type="EMBL" id="JBGFSN010000012">
    <property type="protein sequence ID" value="MFH8136275.1"/>
    <property type="molecule type" value="Genomic_DNA"/>
</dbReference>
<evidence type="ECO:0008006" key="4">
    <source>
        <dbReference type="Google" id="ProtNLM"/>
    </source>
</evidence>
<evidence type="ECO:0000256" key="1">
    <source>
        <dbReference type="ARBA" id="ARBA00022723"/>
    </source>
</evidence>
<organism evidence="2 3">
    <name type="scientific">Pantoea osteomyelitidis</name>
    <dbReference type="NCBI Taxonomy" id="3230026"/>
    <lineage>
        <taxon>Bacteria</taxon>
        <taxon>Pseudomonadati</taxon>
        <taxon>Pseudomonadota</taxon>
        <taxon>Gammaproteobacteria</taxon>
        <taxon>Enterobacterales</taxon>
        <taxon>Erwiniaceae</taxon>
        <taxon>Pantoea</taxon>
    </lineage>
</organism>
<evidence type="ECO:0000313" key="2">
    <source>
        <dbReference type="EMBL" id="MFH8136275.1"/>
    </source>
</evidence>
<name>A0ABW7Q126_9GAMM</name>
<evidence type="ECO:0000313" key="3">
    <source>
        <dbReference type="Proteomes" id="UP001611251"/>
    </source>
</evidence>
<dbReference type="Gene3D" id="1.10.150.240">
    <property type="entry name" value="Putative phosphatase, domain 2"/>
    <property type="match status" value="1"/>
</dbReference>
<keyword evidence="1" id="KW-0479">Metal-binding</keyword>
<comment type="caution">
    <text evidence="2">The sequence shown here is derived from an EMBL/GenBank/DDBJ whole genome shotgun (WGS) entry which is preliminary data.</text>
</comment>
<accession>A0ABW7Q126</accession>
<proteinExistence type="predicted"/>
<dbReference type="InterPro" id="IPR023198">
    <property type="entry name" value="PGP-like_dom2"/>
</dbReference>
<gene>
    <name evidence="2" type="ORF">ABU178_19165</name>
</gene>
<protein>
    <recommendedName>
        <fullName evidence="4">Phosphoglycolate phosphatase</fullName>
    </recommendedName>
</protein>
<dbReference type="InterPro" id="IPR023214">
    <property type="entry name" value="HAD_sf"/>
</dbReference>
<sequence>MTTLYAKGFLFDMDGTLVDSTAVGENIWINCCAQNGLNVQEMIARVMVARFQIRCAISLVKAKY</sequence>
<dbReference type="Proteomes" id="UP001611251">
    <property type="component" value="Unassembled WGS sequence"/>
</dbReference>
<dbReference type="Gene3D" id="3.40.50.1000">
    <property type="entry name" value="HAD superfamily/HAD-like"/>
    <property type="match status" value="1"/>
</dbReference>
<dbReference type="SUPFAM" id="SSF56784">
    <property type="entry name" value="HAD-like"/>
    <property type="match status" value="1"/>
</dbReference>